<dbReference type="RefSeq" id="XP_008477071.2">
    <property type="nucleotide sequence ID" value="XM_008478849.3"/>
</dbReference>
<feature type="binding site" evidence="7">
    <location>
        <position position="241"/>
    </location>
    <ligand>
        <name>Zn(2+)</name>
        <dbReference type="ChEBI" id="CHEBI:29105"/>
        <label>1</label>
    </ligand>
</feature>
<dbReference type="InterPro" id="IPR001818">
    <property type="entry name" value="Pept_M10_metallopeptidase"/>
</dbReference>
<protein>
    <submittedName>
        <fullName evidence="11">Matrix metalloproteinase-2-like</fullName>
    </submittedName>
</protein>
<evidence type="ECO:0000256" key="8">
    <source>
        <dbReference type="SAM" id="Phobius"/>
    </source>
</evidence>
<evidence type="ECO:0000256" key="3">
    <source>
        <dbReference type="ARBA" id="ARBA00022723"/>
    </source>
</evidence>
<feature type="binding site" evidence="7">
    <location>
        <position position="216"/>
    </location>
    <ligand>
        <name>Ca(2+)</name>
        <dbReference type="ChEBI" id="CHEBI:29108"/>
        <label>2</label>
    </ligand>
</feature>
<dbReference type="Pfam" id="PF01471">
    <property type="entry name" value="PG_binding_1"/>
    <property type="match status" value="1"/>
</dbReference>
<dbReference type="InterPro" id="IPR024079">
    <property type="entry name" value="MetalloPept_cat_dom_sf"/>
</dbReference>
<feature type="binding site" evidence="7">
    <location>
        <position position="259"/>
    </location>
    <ligand>
        <name>Ca(2+)</name>
        <dbReference type="ChEBI" id="CHEBI:29108"/>
        <label>3</label>
    </ligand>
</feature>
<evidence type="ECO:0000256" key="6">
    <source>
        <dbReference type="ARBA" id="ARBA00023049"/>
    </source>
</evidence>
<feature type="binding site" evidence="7">
    <location>
        <position position="254"/>
    </location>
    <ligand>
        <name>Zn(2+)</name>
        <dbReference type="ChEBI" id="CHEBI:29105"/>
        <label>1</label>
    </ligand>
</feature>
<dbReference type="SUPFAM" id="SSF55486">
    <property type="entry name" value="Metalloproteases ('zincins'), catalytic domain"/>
    <property type="match status" value="1"/>
</dbReference>
<dbReference type="InterPro" id="IPR021190">
    <property type="entry name" value="Pept_M10A"/>
</dbReference>
<dbReference type="InterPro" id="IPR006026">
    <property type="entry name" value="Peptidase_Metallo"/>
</dbReference>
<gene>
    <name evidence="11" type="primary">LOC103513985</name>
</gene>
<feature type="binding site" evidence="7">
    <location>
        <position position="226"/>
    </location>
    <ligand>
        <name>Zn(2+)</name>
        <dbReference type="ChEBI" id="CHEBI:29105"/>
        <label>1</label>
    </ligand>
</feature>
<dbReference type="GO" id="GO:0008270">
    <property type="term" value="F:zinc ion binding"/>
    <property type="evidence" value="ECO:0007669"/>
    <property type="project" value="InterPro"/>
</dbReference>
<keyword evidence="7" id="KW-0106">Calcium</keyword>
<reference evidence="11" key="1">
    <citation type="submission" date="2025-08" db="UniProtKB">
        <authorList>
            <consortium name="RefSeq"/>
        </authorList>
    </citation>
    <scope>IDENTIFICATION</scope>
</reference>
<dbReference type="GO" id="GO:0004222">
    <property type="term" value="F:metalloendopeptidase activity"/>
    <property type="evidence" value="ECO:0007669"/>
    <property type="project" value="InterPro"/>
</dbReference>
<sequence>MIVETLVLNQHKIKARHKIHSLGCLIVLLYLTVAAGASDNVSDIIRNNATDANIDIGNDDIHVSNDSGNRRLTKRSPRMLDDKVQSYLANFGYLEASSNSEIANLRTKEQVTEAVKNLQRFGNIPVTGIVDDATLALMKKPRCGLPDTPPLDRRRTKRFTLDGRKWDHTDLTWSLRTERVRHYDRGRLRDELRRALDVWSKHSKLTFREVNDDRADILIYFEKENHWDGYPFDGPGKILAHAFFPGSGRGGDAHFDIDEDWMVLGVSRSANADEGKSLELANADEGKSLE</sequence>
<evidence type="ECO:0000313" key="11">
    <source>
        <dbReference type="RefSeq" id="XP_008477071.2"/>
    </source>
</evidence>
<feature type="binding site" description="in inhibited form" evidence="7">
    <location>
        <position position="143"/>
    </location>
    <ligand>
        <name>Zn(2+)</name>
        <dbReference type="ChEBI" id="CHEBI:29105"/>
        <label>2</label>
        <note>catalytic</note>
    </ligand>
</feature>
<accession>A0A1S3DAR8</accession>
<dbReference type="GO" id="GO:0005615">
    <property type="term" value="C:extracellular space"/>
    <property type="evidence" value="ECO:0007669"/>
    <property type="project" value="TreeGrafter"/>
</dbReference>
<keyword evidence="8" id="KW-0812">Transmembrane</keyword>
<evidence type="ECO:0000259" key="9">
    <source>
        <dbReference type="SMART" id="SM00235"/>
    </source>
</evidence>
<comment type="cofactor">
    <cofactor evidence="7">
        <name>Ca(2+)</name>
        <dbReference type="ChEBI" id="CHEBI:29108"/>
    </cofactor>
    <text evidence="7">Can bind about 5 Ca(2+) ions per subunit.</text>
</comment>
<dbReference type="GO" id="GO:0006508">
    <property type="term" value="P:proteolysis"/>
    <property type="evidence" value="ECO:0007669"/>
    <property type="project" value="UniProtKB-KW"/>
</dbReference>
<dbReference type="PANTHER" id="PTHR10201:SF308">
    <property type="entry name" value="MATRIX METALLOPROTEINASE 2"/>
    <property type="match status" value="1"/>
</dbReference>
<feature type="domain" description="Peptidase metallopeptidase" evidence="9">
    <location>
        <begin position="162"/>
        <end position="287"/>
    </location>
</feature>
<keyword evidence="4" id="KW-0378">Hydrolase</keyword>
<name>A0A1S3DAR8_DIACI</name>
<comment type="similarity">
    <text evidence="1">Belongs to the peptidase M10A family.</text>
</comment>
<evidence type="ECO:0000313" key="10">
    <source>
        <dbReference type="Proteomes" id="UP000079169"/>
    </source>
</evidence>
<proteinExistence type="inferred from homology"/>
<comment type="cofactor">
    <cofactor evidence="7">
        <name>Zn(2+)</name>
        <dbReference type="ChEBI" id="CHEBI:29105"/>
    </cofactor>
    <text evidence="7">Binds 2 Zn(2+) ions per subunit.</text>
</comment>
<keyword evidence="5 7" id="KW-0862">Zinc</keyword>
<dbReference type="SMART" id="SM00235">
    <property type="entry name" value="ZnMc"/>
    <property type="match status" value="1"/>
</dbReference>
<keyword evidence="8" id="KW-1133">Transmembrane helix</keyword>
<feature type="transmembrane region" description="Helical" evidence="8">
    <location>
        <begin position="19"/>
        <end position="37"/>
    </location>
</feature>
<feature type="binding site" evidence="7">
    <location>
        <position position="250"/>
    </location>
    <ligand>
        <name>Ca(2+)</name>
        <dbReference type="ChEBI" id="CHEBI:29108"/>
        <label>2</label>
    </ligand>
</feature>
<feature type="binding site" evidence="7">
    <location>
        <position position="252"/>
    </location>
    <ligand>
        <name>Ca(2+)</name>
        <dbReference type="ChEBI" id="CHEBI:29108"/>
        <label>2</label>
    </ligand>
</feature>
<feature type="binding site" evidence="7">
    <location>
        <position position="259"/>
    </location>
    <ligand>
        <name>Ca(2+)</name>
        <dbReference type="ChEBI" id="CHEBI:29108"/>
        <label>1</label>
    </ligand>
</feature>
<evidence type="ECO:0000256" key="2">
    <source>
        <dbReference type="ARBA" id="ARBA00022670"/>
    </source>
</evidence>
<dbReference type="GO" id="GO:0030574">
    <property type="term" value="P:collagen catabolic process"/>
    <property type="evidence" value="ECO:0007669"/>
    <property type="project" value="TreeGrafter"/>
</dbReference>
<dbReference type="Gene3D" id="3.40.390.10">
    <property type="entry name" value="Collagenase (Catalytic Domain)"/>
    <property type="match status" value="1"/>
</dbReference>
<keyword evidence="3 7" id="KW-0479">Metal-binding</keyword>
<evidence type="ECO:0000256" key="5">
    <source>
        <dbReference type="ARBA" id="ARBA00022833"/>
    </source>
</evidence>
<dbReference type="Proteomes" id="UP000079169">
    <property type="component" value="Unplaced"/>
</dbReference>
<dbReference type="KEGG" id="dci:103513985"/>
<dbReference type="PaxDb" id="121845-A0A1S3DAR8"/>
<feature type="binding site" evidence="7">
    <location>
        <position position="234"/>
    </location>
    <ligand>
        <name>Ca(2+)</name>
        <dbReference type="ChEBI" id="CHEBI:29108"/>
        <label>3</label>
    </ligand>
</feature>
<evidence type="ECO:0000256" key="7">
    <source>
        <dbReference type="PIRSR" id="PIRSR621190-2"/>
    </source>
</evidence>
<evidence type="ECO:0000256" key="1">
    <source>
        <dbReference type="ARBA" id="ARBA00010370"/>
    </source>
</evidence>
<keyword evidence="10" id="KW-1185">Reference proteome</keyword>
<organism evidence="10 11">
    <name type="scientific">Diaphorina citri</name>
    <name type="common">Asian citrus psyllid</name>
    <dbReference type="NCBI Taxonomy" id="121845"/>
    <lineage>
        <taxon>Eukaryota</taxon>
        <taxon>Metazoa</taxon>
        <taxon>Ecdysozoa</taxon>
        <taxon>Arthropoda</taxon>
        <taxon>Hexapoda</taxon>
        <taxon>Insecta</taxon>
        <taxon>Pterygota</taxon>
        <taxon>Neoptera</taxon>
        <taxon>Paraneoptera</taxon>
        <taxon>Hemiptera</taxon>
        <taxon>Sternorrhyncha</taxon>
        <taxon>Psylloidea</taxon>
        <taxon>Psyllidae</taxon>
        <taxon>Diaphorininae</taxon>
        <taxon>Diaphorina</taxon>
    </lineage>
</organism>
<dbReference type="AlphaFoldDB" id="A0A1S3DAR8"/>
<dbReference type="GO" id="GO:0031012">
    <property type="term" value="C:extracellular matrix"/>
    <property type="evidence" value="ECO:0007669"/>
    <property type="project" value="InterPro"/>
</dbReference>
<feature type="binding site" evidence="7">
    <location>
        <position position="233"/>
    </location>
    <ligand>
        <name>Ca(2+)</name>
        <dbReference type="ChEBI" id="CHEBI:29108"/>
        <label>3</label>
    </ligand>
</feature>
<dbReference type="PANTHER" id="PTHR10201">
    <property type="entry name" value="MATRIX METALLOPROTEINASE"/>
    <property type="match status" value="1"/>
</dbReference>
<keyword evidence="6" id="KW-0482">Metalloprotease</keyword>
<dbReference type="GO" id="GO:0030198">
    <property type="term" value="P:extracellular matrix organization"/>
    <property type="evidence" value="ECO:0007669"/>
    <property type="project" value="TreeGrafter"/>
</dbReference>
<dbReference type="STRING" id="121845.A0A1S3DAR8"/>
<dbReference type="PRINTS" id="PR00138">
    <property type="entry name" value="MATRIXIN"/>
</dbReference>
<feature type="binding site" evidence="7">
    <location>
        <position position="228"/>
    </location>
    <ligand>
        <name>Zn(2+)</name>
        <dbReference type="ChEBI" id="CHEBI:29105"/>
        <label>1</label>
    </ligand>
</feature>
<dbReference type="Pfam" id="PF00413">
    <property type="entry name" value="Peptidase_M10"/>
    <property type="match status" value="1"/>
</dbReference>
<feature type="binding site" evidence="7">
    <location>
        <position position="256"/>
    </location>
    <ligand>
        <name>Ca(2+)</name>
        <dbReference type="ChEBI" id="CHEBI:29108"/>
        <label>3</label>
    </ligand>
</feature>
<keyword evidence="2" id="KW-0645">Protease</keyword>
<dbReference type="GeneID" id="103513985"/>
<evidence type="ECO:0000256" key="4">
    <source>
        <dbReference type="ARBA" id="ARBA00022801"/>
    </source>
</evidence>
<keyword evidence="8" id="KW-0472">Membrane</keyword>
<dbReference type="InterPro" id="IPR002477">
    <property type="entry name" value="Peptidoglycan-bd-like"/>
</dbReference>